<feature type="compositionally biased region" description="Basic and acidic residues" evidence="1">
    <location>
        <begin position="91"/>
        <end position="101"/>
    </location>
</feature>
<feature type="region of interest" description="Disordered" evidence="1">
    <location>
        <begin position="83"/>
        <end position="127"/>
    </location>
</feature>
<sequence>MVRVLCQNSVGGGCCRGQMEELTPVEFMEGKSCSVIDAAMASRAAEALNAHSEDSNSNFSSDFNNSGNSDSFSDSDMETKISLSIDVADPTSDKRQNGDMKRQRRRERNKVSAQAYRQRRRAQTSTQNQMLVDLEKRHEELLATVRNLEEQKSIIEGLIKKKAKMPWPWGHPTTHPYAPVTEGSCGAASSMDAPMSMNTSAIVAS</sequence>
<dbReference type="SUPFAM" id="SSF57959">
    <property type="entry name" value="Leucine zipper domain"/>
    <property type="match status" value="1"/>
</dbReference>
<dbReference type="CDD" id="cd14686">
    <property type="entry name" value="bZIP"/>
    <property type="match status" value="1"/>
</dbReference>
<dbReference type="EnsemblMetazoa" id="G10635.5">
    <property type="protein sequence ID" value="G10635.5:cds"/>
    <property type="gene ID" value="G10635"/>
</dbReference>
<dbReference type="AlphaFoldDB" id="A0A8W8HRF6"/>
<dbReference type="EnsemblMetazoa" id="G10635.1">
    <property type="protein sequence ID" value="G10635.1:cds"/>
    <property type="gene ID" value="G10635"/>
</dbReference>
<evidence type="ECO:0000259" key="2">
    <source>
        <dbReference type="PROSITE" id="PS50217"/>
    </source>
</evidence>
<dbReference type="EnsemblMetazoa" id="G10635.6">
    <property type="protein sequence ID" value="G10635.6:cds"/>
    <property type="gene ID" value="G10635"/>
</dbReference>
<evidence type="ECO:0000313" key="3">
    <source>
        <dbReference type="EnsemblMetazoa" id="G10635.9:cds"/>
    </source>
</evidence>
<evidence type="ECO:0000313" key="4">
    <source>
        <dbReference type="Proteomes" id="UP000005408"/>
    </source>
</evidence>
<organism evidence="3 4">
    <name type="scientific">Magallana gigas</name>
    <name type="common">Pacific oyster</name>
    <name type="synonym">Crassostrea gigas</name>
    <dbReference type="NCBI Taxonomy" id="29159"/>
    <lineage>
        <taxon>Eukaryota</taxon>
        <taxon>Metazoa</taxon>
        <taxon>Spiralia</taxon>
        <taxon>Lophotrochozoa</taxon>
        <taxon>Mollusca</taxon>
        <taxon>Bivalvia</taxon>
        <taxon>Autobranchia</taxon>
        <taxon>Pteriomorphia</taxon>
        <taxon>Ostreida</taxon>
        <taxon>Ostreoidea</taxon>
        <taxon>Ostreidae</taxon>
        <taxon>Magallana</taxon>
    </lineage>
</organism>
<dbReference type="Proteomes" id="UP000005408">
    <property type="component" value="Unassembled WGS sequence"/>
</dbReference>
<accession>A0A8W8HRF6</accession>
<dbReference type="PROSITE" id="PS50217">
    <property type="entry name" value="BZIP"/>
    <property type="match status" value="1"/>
</dbReference>
<dbReference type="EnsemblMetazoa" id="G10635.9">
    <property type="protein sequence ID" value="G10635.9:cds"/>
    <property type="gene ID" value="G10635"/>
</dbReference>
<proteinExistence type="predicted"/>
<name>A0A8W8HRF6_MAGGI</name>
<keyword evidence="4" id="KW-1185">Reference proteome</keyword>
<dbReference type="Gene3D" id="1.20.5.170">
    <property type="match status" value="1"/>
</dbReference>
<dbReference type="GO" id="GO:0003700">
    <property type="term" value="F:DNA-binding transcription factor activity"/>
    <property type="evidence" value="ECO:0007669"/>
    <property type="project" value="InterPro"/>
</dbReference>
<dbReference type="InterPro" id="IPR046347">
    <property type="entry name" value="bZIP_sf"/>
</dbReference>
<dbReference type="PROSITE" id="PS00036">
    <property type="entry name" value="BZIP_BASIC"/>
    <property type="match status" value="1"/>
</dbReference>
<dbReference type="InterPro" id="IPR004827">
    <property type="entry name" value="bZIP"/>
</dbReference>
<reference evidence="3" key="1">
    <citation type="submission" date="2022-08" db="UniProtKB">
        <authorList>
            <consortium name="EnsemblMetazoa"/>
        </authorList>
    </citation>
    <scope>IDENTIFICATION</scope>
    <source>
        <strain evidence="3">05x7-T-G4-1.051#20</strain>
    </source>
</reference>
<protein>
    <recommendedName>
        <fullName evidence="2">BZIP domain-containing protein</fullName>
    </recommendedName>
</protein>
<dbReference type="SMART" id="SM00338">
    <property type="entry name" value="BRLZ"/>
    <property type="match status" value="1"/>
</dbReference>
<feature type="domain" description="BZIP" evidence="2">
    <location>
        <begin position="99"/>
        <end position="162"/>
    </location>
</feature>
<dbReference type="OrthoDB" id="6144354at2759"/>
<dbReference type="OMA" id="MDAPMSM"/>
<evidence type="ECO:0000256" key="1">
    <source>
        <dbReference type="SAM" id="MobiDB-lite"/>
    </source>
</evidence>